<dbReference type="InterPro" id="IPR058240">
    <property type="entry name" value="rSAM_sf"/>
</dbReference>
<dbReference type="PANTHER" id="PTHR13932">
    <property type="entry name" value="COPROPORPHYRINIGEN III OXIDASE"/>
    <property type="match status" value="1"/>
</dbReference>
<evidence type="ECO:0000313" key="2">
    <source>
        <dbReference type="EMBL" id="EKE28361.1"/>
    </source>
</evidence>
<dbReference type="GO" id="GO:0003824">
    <property type="term" value="F:catalytic activity"/>
    <property type="evidence" value="ECO:0007669"/>
    <property type="project" value="InterPro"/>
</dbReference>
<evidence type="ECO:0000259" key="1">
    <source>
        <dbReference type="Pfam" id="PF04055"/>
    </source>
</evidence>
<feature type="domain" description="Radical SAM core" evidence="1">
    <location>
        <begin position="57"/>
        <end position="155"/>
    </location>
</feature>
<sequence>MGEFSLNLSPNLGEIKRGINESECEDVILNLIQNPILNCQMDPEINSGWHKINSGWHKINSGWHNQNIEITLEANPEFITREYVDWLKRIWINRISIWVQTLREKSLAEIWRCKEEVIFSALDVLEESGFDNVWVDFIVWLPHVEKWDAKKDIEMLLSRYKVIKHVSVYMLEDGKYPENWKENSLKEDELWREYEEVADFLESIGFGRYEISNFAKSGFECVHNSWYWNHTPYRWFWLSAASFTDNRRYANTQNFIGYYTGVLEYEEELTTEDIRMEKNIFDIRTKWLPYDKVLNQVKYEEFKNEMLISESWNNIKITNKWAALADYIFKELFL</sequence>
<reference evidence="2" key="1">
    <citation type="journal article" date="2012" name="Science">
        <title>Fermentation, hydrogen, and sulfur metabolism in multiple uncultivated bacterial phyla.</title>
        <authorList>
            <person name="Wrighton K.C."/>
            <person name="Thomas B.C."/>
            <person name="Sharon I."/>
            <person name="Miller C.S."/>
            <person name="Castelle C.J."/>
            <person name="VerBerkmoes N.C."/>
            <person name="Wilkins M.J."/>
            <person name="Hettich R.L."/>
            <person name="Lipton M.S."/>
            <person name="Williams K.H."/>
            <person name="Long P.E."/>
            <person name="Banfield J.F."/>
        </authorList>
    </citation>
    <scope>NUCLEOTIDE SEQUENCE [LARGE SCALE GENOMIC DNA]</scope>
</reference>
<dbReference type="EMBL" id="AMFJ01000345">
    <property type="protein sequence ID" value="EKE28361.1"/>
    <property type="molecule type" value="Genomic_DNA"/>
</dbReference>
<dbReference type="Pfam" id="PF04055">
    <property type="entry name" value="Radical_SAM"/>
    <property type="match status" value="1"/>
</dbReference>
<dbReference type="InterPro" id="IPR034505">
    <property type="entry name" value="Coproporphyrinogen-III_oxidase"/>
</dbReference>
<gene>
    <name evidence="2" type="ORF">ACD_3C00071G0011</name>
</gene>
<protein>
    <recommendedName>
        <fullName evidence="1">Radical SAM core domain-containing protein</fullName>
    </recommendedName>
</protein>
<dbReference type="SUPFAM" id="SSF102114">
    <property type="entry name" value="Radical SAM enzymes"/>
    <property type="match status" value="1"/>
</dbReference>
<dbReference type="GO" id="GO:0005737">
    <property type="term" value="C:cytoplasm"/>
    <property type="evidence" value="ECO:0007669"/>
    <property type="project" value="TreeGrafter"/>
</dbReference>
<accession>K2FB60</accession>
<dbReference type="PANTHER" id="PTHR13932:SF5">
    <property type="entry name" value="RADICAL S-ADENOSYL METHIONINE DOMAIN-CONTAINING PROTEIN 1, MITOCHONDRIAL"/>
    <property type="match status" value="1"/>
</dbReference>
<name>K2FB60_9BACT</name>
<dbReference type="GO" id="GO:0051539">
    <property type="term" value="F:4 iron, 4 sulfur cluster binding"/>
    <property type="evidence" value="ECO:0007669"/>
    <property type="project" value="TreeGrafter"/>
</dbReference>
<dbReference type="InterPro" id="IPR007197">
    <property type="entry name" value="rSAM"/>
</dbReference>
<dbReference type="AlphaFoldDB" id="K2FB60"/>
<organism evidence="2">
    <name type="scientific">uncultured bacterium</name>
    <name type="common">gcode 4</name>
    <dbReference type="NCBI Taxonomy" id="1234023"/>
    <lineage>
        <taxon>Bacteria</taxon>
        <taxon>environmental samples</taxon>
    </lineage>
</organism>
<proteinExistence type="predicted"/>
<dbReference type="GO" id="GO:0006779">
    <property type="term" value="P:porphyrin-containing compound biosynthetic process"/>
    <property type="evidence" value="ECO:0007669"/>
    <property type="project" value="TreeGrafter"/>
</dbReference>
<comment type="caution">
    <text evidence="2">The sequence shown here is derived from an EMBL/GenBank/DDBJ whole genome shotgun (WGS) entry which is preliminary data.</text>
</comment>